<dbReference type="Proteomes" id="UP000234560">
    <property type="component" value="Chromosome"/>
</dbReference>
<dbReference type="InterPro" id="IPR039425">
    <property type="entry name" value="RNA_pol_sigma-70-like"/>
</dbReference>
<dbReference type="InterPro" id="IPR036388">
    <property type="entry name" value="WH-like_DNA-bd_sf"/>
</dbReference>
<evidence type="ECO:0000259" key="7">
    <source>
        <dbReference type="Pfam" id="PF08281"/>
    </source>
</evidence>
<dbReference type="SUPFAM" id="SSF88946">
    <property type="entry name" value="Sigma2 domain of RNA polymerase sigma factors"/>
    <property type="match status" value="1"/>
</dbReference>
<accession>A0AAF1BYY1</accession>
<evidence type="ECO:0000259" key="6">
    <source>
        <dbReference type="Pfam" id="PF04542"/>
    </source>
</evidence>
<dbReference type="AlphaFoldDB" id="A0AAF1BYY1"/>
<reference evidence="8" key="1">
    <citation type="submission" date="2017-12" db="EMBL/GenBank/DDBJ databases">
        <authorList>
            <person name="Thomas-White K."/>
            <person name="Wolfe A.J."/>
        </authorList>
    </citation>
    <scope>NUCLEOTIDE SEQUENCE</scope>
    <source>
        <strain evidence="8">UMB0763</strain>
    </source>
</reference>
<reference evidence="8" key="2">
    <citation type="submission" date="2023-10" db="EMBL/GenBank/DDBJ databases">
        <authorList>
            <person name="Choi B."/>
        </authorList>
    </citation>
    <scope>NUCLEOTIDE SEQUENCE</scope>
    <source>
        <strain evidence="8">UMB0763</strain>
    </source>
</reference>
<organism evidence="8 9">
    <name type="scientific">Corynebacterium pyruviciproducens</name>
    <dbReference type="NCBI Taxonomy" id="598660"/>
    <lineage>
        <taxon>Bacteria</taxon>
        <taxon>Bacillati</taxon>
        <taxon>Actinomycetota</taxon>
        <taxon>Actinomycetes</taxon>
        <taxon>Mycobacteriales</taxon>
        <taxon>Corynebacteriaceae</taxon>
        <taxon>Corynebacterium</taxon>
    </lineage>
</organism>
<dbReference type="PANTHER" id="PTHR43133">
    <property type="entry name" value="RNA POLYMERASE ECF-TYPE SIGMA FACTO"/>
    <property type="match status" value="1"/>
</dbReference>
<evidence type="ECO:0000313" key="9">
    <source>
        <dbReference type="Proteomes" id="UP000234560"/>
    </source>
</evidence>
<sequence length="178" mass="19911">MGDDELIRLYLAGDSRAFTHLAQRHLPRLLTIARSRARNVADAWDIAQDALLRASQRLHAFRFECSFGTWLFRLVVNASYDYYRPKVNAELPLVDADLGIADTLSYFHVDRFEGILWIADALSQLPPEQRDAVLLTDVMGFSVAEAASQLHCAPGTIKSRRARARDQLKGLLSVDAAA</sequence>
<dbReference type="Gene3D" id="1.10.1740.10">
    <property type="match status" value="1"/>
</dbReference>
<dbReference type="Gene3D" id="1.10.10.10">
    <property type="entry name" value="Winged helix-like DNA-binding domain superfamily/Winged helix DNA-binding domain"/>
    <property type="match status" value="1"/>
</dbReference>
<dbReference type="GO" id="GO:0006352">
    <property type="term" value="P:DNA-templated transcription initiation"/>
    <property type="evidence" value="ECO:0007669"/>
    <property type="project" value="InterPro"/>
</dbReference>
<keyword evidence="3" id="KW-0731">Sigma factor</keyword>
<evidence type="ECO:0000313" key="8">
    <source>
        <dbReference type="EMBL" id="WOT02120.1"/>
    </source>
</evidence>
<evidence type="ECO:0000256" key="2">
    <source>
        <dbReference type="ARBA" id="ARBA00023015"/>
    </source>
</evidence>
<protein>
    <submittedName>
        <fullName evidence="8">Sigma-70 family RNA polymerase sigma factor</fullName>
    </submittedName>
</protein>
<dbReference type="Pfam" id="PF04542">
    <property type="entry name" value="Sigma70_r2"/>
    <property type="match status" value="1"/>
</dbReference>
<evidence type="ECO:0000256" key="3">
    <source>
        <dbReference type="ARBA" id="ARBA00023082"/>
    </source>
</evidence>
<dbReference type="GO" id="GO:0016987">
    <property type="term" value="F:sigma factor activity"/>
    <property type="evidence" value="ECO:0007669"/>
    <property type="project" value="UniProtKB-KW"/>
</dbReference>
<dbReference type="GO" id="GO:0003677">
    <property type="term" value="F:DNA binding"/>
    <property type="evidence" value="ECO:0007669"/>
    <property type="project" value="UniProtKB-KW"/>
</dbReference>
<dbReference type="Pfam" id="PF08281">
    <property type="entry name" value="Sigma70_r4_2"/>
    <property type="match status" value="1"/>
</dbReference>
<keyword evidence="2" id="KW-0805">Transcription regulation</keyword>
<keyword evidence="5" id="KW-0804">Transcription</keyword>
<dbReference type="InterPro" id="IPR014284">
    <property type="entry name" value="RNA_pol_sigma-70_dom"/>
</dbReference>
<dbReference type="PANTHER" id="PTHR43133:SF50">
    <property type="entry name" value="ECF RNA POLYMERASE SIGMA FACTOR SIGM"/>
    <property type="match status" value="1"/>
</dbReference>
<evidence type="ECO:0000256" key="1">
    <source>
        <dbReference type="ARBA" id="ARBA00010641"/>
    </source>
</evidence>
<dbReference type="InterPro" id="IPR013324">
    <property type="entry name" value="RNA_pol_sigma_r3/r4-like"/>
</dbReference>
<dbReference type="InterPro" id="IPR007627">
    <property type="entry name" value="RNA_pol_sigma70_r2"/>
</dbReference>
<dbReference type="InterPro" id="IPR013325">
    <property type="entry name" value="RNA_pol_sigma_r2"/>
</dbReference>
<evidence type="ECO:0000256" key="4">
    <source>
        <dbReference type="ARBA" id="ARBA00023125"/>
    </source>
</evidence>
<dbReference type="SUPFAM" id="SSF88659">
    <property type="entry name" value="Sigma3 and sigma4 domains of RNA polymerase sigma factors"/>
    <property type="match status" value="1"/>
</dbReference>
<dbReference type="RefSeq" id="WP_016458525.1">
    <property type="nucleotide sequence ID" value="NZ_CAUPGZ010000020.1"/>
</dbReference>
<dbReference type="NCBIfam" id="TIGR02937">
    <property type="entry name" value="sigma70-ECF"/>
    <property type="match status" value="1"/>
</dbReference>
<dbReference type="CDD" id="cd06171">
    <property type="entry name" value="Sigma70_r4"/>
    <property type="match status" value="1"/>
</dbReference>
<dbReference type="KEGG" id="cpyr:CYJ47_12895"/>
<feature type="domain" description="RNA polymerase sigma factor 70 region 4 type 2" evidence="7">
    <location>
        <begin position="116"/>
        <end position="168"/>
    </location>
</feature>
<keyword evidence="4" id="KW-0238">DNA-binding</keyword>
<dbReference type="EMBL" id="CP136958">
    <property type="protein sequence ID" value="WOT02120.1"/>
    <property type="molecule type" value="Genomic_DNA"/>
</dbReference>
<feature type="domain" description="RNA polymerase sigma-70 region 2" evidence="6">
    <location>
        <begin position="21"/>
        <end position="84"/>
    </location>
</feature>
<gene>
    <name evidence="8" type="ORF">CYJ47_12895</name>
</gene>
<evidence type="ECO:0000256" key="5">
    <source>
        <dbReference type="ARBA" id="ARBA00023163"/>
    </source>
</evidence>
<comment type="similarity">
    <text evidence="1">Belongs to the sigma-70 factor family. ECF subfamily.</text>
</comment>
<name>A0AAF1BYY1_9CORY</name>
<dbReference type="InterPro" id="IPR013249">
    <property type="entry name" value="RNA_pol_sigma70_r4_t2"/>
</dbReference>
<proteinExistence type="inferred from homology"/>